<evidence type="ECO:0000313" key="3">
    <source>
        <dbReference type="Proteomes" id="UP000314294"/>
    </source>
</evidence>
<organism evidence="2 3">
    <name type="scientific">Liparis tanakae</name>
    <name type="common">Tanaka's snailfish</name>
    <dbReference type="NCBI Taxonomy" id="230148"/>
    <lineage>
        <taxon>Eukaryota</taxon>
        <taxon>Metazoa</taxon>
        <taxon>Chordata</taxon>
        <taxon>Craniata</taxon>
        <taxon>Vertebrata</taxon>
        <taxon>Euteleostomi</taxon>
        <taxon>Actinopterygii</taxon>
        <taxon>Neopterygii</taxon>
        <taxon>Teleostei</taxon>
        <taxon>Neoteleostei</taxon>
        <taxon>Acanthomorphata</taxon>
        <taxon>Eupercaria</taxon>
        <taxon>Perciformes</taxon>
        <taxon>Cottioidei</taxon>
        <taxon>Cottales</taxon>
        <taxon>Liparidae</taxon>
        <taxon>Liparis</taxon>
    </lineage>
</organism>
<sequence>MVSTRKAWVGRLSPARSFTSWAALRRRRRYDAGFPVECSLTFGRVRDSLQTGSPKSVTSMGTGPPPRRSSCPLLTL</sequence>
<dbReference type="EMBL" id="SRLO01000368">
    <property type="protein sequence ID" value="TNN58905.1"/>
    <property type="molecule type" value="Genomic_DNA"/>
</dbReference>
<gene>
    <name evidence="2" type="ORF">EYF80_030915</name>
</gene>
<keyword evidence="3" id="KW-1185">Reference proteome</keyword>
<evidence type="ECO:0000256" key="1">
    <source>
        <dbReference type="SAM" id="MobiDB-lite"/>
    </source>
</evidence>
<dbReference type="AlphaFoldDB" id="A0A4Z2H0N1"/>
<dbReference type="Proteomes" id="UP000314294">
    <property type="component" value="Unassembled WGS sequence"/>
</dbReference>
<accession>A0A4Z2H0N1</accession>
<comment type="caution">
    <text evidence="2">The sequence shown here is derived from an EMBL/GenBank/DDBJ whole genome shotgun (WGS) entry which is preliminary data.</text>
</comment>
<reference evidence="2 3" key="1">
    <citation type="submission" date="2019-03" db="EMBL/GenBank/DDBJ databases">
        <title>First draft genome of Liparis tanakae, snailfish: a comprehensive survey of snailfish specific genes.</title>
        <authorList>
            <person name="Kim W."/>
            <person name="Song I."/>
            <person name="Jeong J.-H."/>
            <person name="Kim D."/>
            <person name="Kim S."/>
            <person name="Ryu S."/>
            <person name="Song J.Y."/>
            <person name="Lee S.K."/>
        </authorList>
    </citation>
    <scope>NUCLEOTIDE SEQUENCE [LARGE SCALE GENOMIC DNA]</scope>
    <source>
        <tissue evidence="2">Muscle</tissue>
    </source>
</reference>
<proteinExistence type="predicted"/>
<evidence type="ECO:0000313" key="2">
    <source>
        <dbReference type="EMBL" id="TNN58905.1"/>
    </source>
</evidence>
<protein>
    <submittedName>
        <fullName evidence="2">Uncharacterized protein</fullName>
    </submittedName>
</protein>
<feature type="region of interest" description="Disordered" evidence="1">
    <location>
        <begin position="48"/>
        <end position="76"/>
    </location>
</feature>
<feature type="compositionally biased region" description="Polar residues" evidence="1">
    <location>
        <begin position="48"/>
        <end position="61"/>
    </location>
</feature>
<name>A0A4Z2H0N1_9TELE</name>